<dbReference type="InterPro" id="IPR001412">
    <property type="entry name" value="aa-tRNA-synth_I_CS"/>
</dbReference>
<organism evidence="18 19">
    <name type="scientific">Ottowia oryzae</name>
    <dbReference type="NCBI Taxonomy" id="2109914"/>
    <lineage>
        <taxon>Bacteria</taxon>
        <taxon>Pseudomonadati</taxon>
        <taxon>Pseudomonadota</taxon>
        <taxon>Betaproteobacteria</taxon>
        <taxon>Burkholderiales</taxon>
        <taxon>Comamonadaceae</taxon>
        <taxon>Ottowia</taxon>
    </lineage>
</organism>
<keyword evidence="19" id="KW-1185">Reference proteome</keyword>
<dbReference type="PROSITE" id="PS50886">
    <property type="entry name" value="TRBD"/>
    <property type="match status" value="1"/>
</dbReference>
<dbReference type="InterPro" id="IPR012340">
    <property type="entry name" value="NA-bd_OB-fold"/>
</dbReference>
<feature type="domain" description="TRNA-binding" evidence="17">
    <location>
        <begin position="598"/>
        <end position="710"/>
    </location>
</feature>
<keyword evidence="9 16" id="KW-0547">Nucleotide-binding</keyword>
<keyword evidence="6 16" id="KW-0820">tRNA-binding</keyword>
<dbReference type="SUPFAM" id="SSF47323">
    <property type="entry name" value="Anticodon-binding domain of a subclass of class I aminoacyl-tRNA synthetases"/>
    <property type="match status" value="1"/>
</dbReference>
<proteinExistence type="inferred from homology"/>
<keyword evidence="12 16" id="KW-0694">RNA-binding</keyword>
<evidence type="ECO:0000256" key="10">
    <source>
        <dbReference type="ARBA" id="ARBA00022833"/>
    </source>
</evidence>
<evidence type="ECO:0000256" key="11">
    <source>
        <dbReference type="ARBA" id="ARBA00022840"/>
    </source>
</evidence>
<comment type="subunit">
    <text evidence="4 16">Homodimer.</text>
</comment>
<feature type="binding site" evidence="16">
    <location>
        <position position="144"/>
    </location>
    <ligand>
        <name>Zn(2+)</name>
        <dbReference type="ChEBI" id="CHEBI:29105"/>
    </ligand>
</feature>
<comment type="function">
    <text evidence="1 16">Is required not only for elongation of protein synthesis but also for the initiation of all mRNA translation through initiator tRNA(fMet) aminoacylation.</text>
</comment>
<dbReference type="GO" id="GO:0006431">
    <property type="term" value="P:methionyl-tRNA aminoacylation"/>
    <property type="evidence" value="ECO:0007669"/>
    <property type="project" value="UniProtKB-UniRule"/>
</dbReference>
<dbReference type="FunFam" id="2.20.28.20:FF:000001">
    <property type="entry name" value="Methionine--tRNA ligase"/>
    <property type="match status" value="1"/>
</dbReference>
<keyword evidence="5 16" id="KW-0963">Cytoplasm</keyword>
<evidence type="ECO:0000256" key="3">
    <source>
        <dbReference type="ARBA" id="ARBA00008258"/>
    </source>
</evidence>
<evidence type="ECO:0000256" key="7">
    <source>
        <dbReference type="ARBA" id="ARBA00022598"/>
    </source>
</evidence>
<dbReference type="NCBIfam" id="TIGR00398">
    <property type="entry name" value="metG"/>
    <property type="match status" value="1"/>
</dbReference>
<evidence type="ECO:0000259" key="17">
    <source>
        <dbReference type="PROSITE" id="PS50886"/>
    </source>
</evidence>
<dbReference type="RefSeq" id="WP_106704196.1">
    <property type="nucleotide sequence ID" value="NZ_CP027666.1"/>
</dbReference>
<feature type="short sequence motif" description="'HIGH' region" evidence="16">
    <location>
        <begin position="13"/>
        <end position="23"/>
    </location>
</feature>
<feature type="binding site" evidence="16">
    <location>
        <position position="157"/>
    </location>
    <ligand>
        <name>Zn(2+)</name>
        <dbReference type="ChEBI" id="CHEBI:29105"/>
    </ligand>
</feature>
<feature type="binding site" evidence="16">
    <location>
        <position position="349"/>
    </location>
    <ligand>
        <name>ATP</name>
        <dbReference type="ChEBI" id="CHEBI:30616"/>
    </ligand>
</feature>
<dbReference type="OrthoDB" id="9810191at2"/>
<dbReference type="CDD" id="cd07957">
    <property type="entry name" value="Anticodon_Ia_Met"/>
    <property type="match status" value="1"/>
</dbReference>
<dbReference type="EC" id="6.1.1.10" evidence="16"/>
<dbReference type="InterPro" id="IPR041872">
    <property type="entry name" value="Anticodon_Met"/>
</dbReference>
<dbReference type="AlphaFoldDB" id="A0A2S0MIE9"/>
<dbReference type="Pfam" id="PF09334">
    <property type="entry name" value="tRNA-synt_1g"/>
    <property type="match status" value="1"/>
</dbReference>
<dbReference type="InterPro" id="IPR009080">
    <property type="entry name" value="tRNAsynth_Ia_anticodon-bd"/>
</dbReference>
<dbReference type="PANTHER" id="PTHR45765">
    <property type="entry name" value="METHIONINE--TRNA LIGASE"/>
    <property type="match status" value="1"/>
</dbReference>
<comment type="similarity">
    <text evidence="3 16">Belongs to the class-I aminoacyl-tRNA synthetase family. MetG type 1 subfamily.</text>
</comment>
<accession>A0A2S0MIE9</accession>
<dbReference type="NCBIfam" id="TIGR00399">
    <property type="entry name" value="metG_C_term"/>
    <property type="match status" value="1"/>
</dbReference>
<reference evidence="18 19" key="1">
    <citation type="submission" date="2018-03" db="EMBL/GenBank/DDBJ databases">
        <title>Genome sequencing of Ottowia sp.</title>
        <authorList>
            <person name="Kim S.-J."/>
            <person name="Heo J."/>
            <person name="Kwon S.-W."/>
        </authorList>
    </citation>
    <scope>NUCLEOTIDE SEQUENCE [LARGE SCALE GENOMIC DNA]</scope>
    <source>
        <strain evidence="18 19">KADR8-3</strain>
    </source>
</reference>
<comment type="catalytic activity">
    <reaction evidence="15 16">
        <text>tRNA(Met) + L-methionine + ATP = L-methionyl-tRNA(Met) + AMP + diphosphate</text>
        <dbReference type="Rhea" id="RHEA:13481"/>
        <dbReference type="Rhea" id="RHEA-COMP:9667"/>
        <dbReference type="Rhea" id="RHEA-COMP:9698"/>
        <dbReference type="ChEBI" id="CHEBI:30616"/>
        <dbReference type="ChEBI" id="CHEBI:33019"/>
        <dbReference type="ChEBI" id="CHEBI:57844"/>
        <dbReference type="ChEBI" id="CHEBI:78442"/>
        <dbReference type="ChEBI" id="CHEBI:78530"/>
        <dbReference type="ChEBI" id="CHEBI:456215"/>
        <dbReference type="EC" id="6.1.1.10"/>
    </reaction>
</comment>
<dbReference type="PROSITE" id="PS00178">
    <property type="entry name" value="AA_TRNA_LIGASE_I"/>
    <property type="match status" value="1"/>
</dbReference>
<gene>
    <name evidence="16" type="primary">metG</name>
    <name evidence="18" type="ORF">C6570_16540</name>
</gene>
<evidence type="ECO:0000256" key="2">
    <source>
        <dbReference type="ARBA" id="ARBA00004496"/>
    </source>
</evidence>
<keyword evidence="13 16" id="KW-0648">Protein biosynthesis</keyword>
<dbReference type="Gene3D" id="3.40.50.620">
    <property type="entry name" value="HUPs"/>
    <property type="match status" value="1"/>
</dbReference>
<evidence type="ECO:0000256" key="8">
    <source>
        <dbReference type="ARBA" id="ARBA00022723"/>
    </source>
</evidence>
<evidence type="ECO:0000256" key="9">
    <source>
        <dbReference type="ARBA" id="ARBA00022741"/>
    </source>
</evidence>
<dbReference type="SUPFAM" id="SSF57770">
    <property type="entry name" value="Methionyl-tRNA synthetase (MetRS), Zn-domain"/>
    <property type="match status" value="1"/>
</dbReference>
<evidence type="ECO:0000256" key="14">
    <source>
        <dbReference type="ARBA" id="ARBA00023146"/>
    </source>
</evidence>
<evidence type="ECO:0000256" key="4">
    <source>
        <dbReference type="ARBA" id="ARBA00011738"/>
    </source>
</evidence>
<comment type="cofactor">
    <cofactor evidence="16">
        <name>Zn(2+)</name>
        <dbReference type="ChEBI" id="CHEBI:29105"/>
    </cofactor>
    <text evidence="16">Binds 1 zinc ion per subunit.</text>
</comment>
<dbReference type="InterPro" id="IPR029038">
    <property type="entry name" value="MetRS_Zn"/>
</dbReference>
<dbReference type="GO" id="GO:0005524">
    <property type="term" value="F:ATP binding"/>
    <property type="evidence" value="ECO:0007669"/>
    <property type="project" value="UniProtKB-UniRule"/>
</dbReference>
<feature type="short sequence motif" description="'KMSKS' region" evidence="16">
    <location>
        <begin position="346"/>
        <end position="350"/>
    </location>
</feature>
<dbReference type="GO" id="GO:0046872">
    <property type="term" value="F:metal ion binding"/>
    <property type="evidence" value="ECO:0007669"/>
    <property type="project" value="UniProtKB-KW"/>
</dbReference>
<keyword evidence="10 16" id="KW-0862">Zinc</keyword>
<comment type="subcellular location">
    <subcellularLocation>
        <location evidence="2 16">Cytoplasm</location>
    </subcellularLocation>
</comment>
<dbReference type="InterPro" id="IPR014729">
    <property type="entry name" value="Rossmann-like_a/b/a_fold"/>
</dbReference>
<evidence type="ECO:0000256" key="12">
    <source>
        <dbReference type="ARBA" id="ARBA00022884"/>
    </source>
</evidence>
<evidence type="ECO:0000256" key="16">
    <source>
        <dbReference type="HAMAP-Rule" id="MF_00098"/>
    </source>
</evidence>
<keyword evidence="11 16" id="KW-0067">ATP-binding</keyword>
<dbReference type="InterPro" id="IPR033911">
    <property type="entry name" value="MetRS_core"/>
</dbReference>
<sequence length="710" mass="78298">MSQRQLFITTALPYANGTFHIGHIMEYIQADIWVRFQRMQGHAVNFVGADDAHGAPIMIAAEKAGKTPEQFVAEIAAGRKPYLDGFLISHDNWYSTHSPENTALAQAIYTDLKAGGLIETRTIEQFFDPQKGMFLPDRFIKGECPNCHAKDQYGDNCEVCGAVYAPTELINPYSALSGAKPELRTSEHFFFKLSDPRAIDFLKTWTTSHGAVQPEVLNKITEWIAPGEDGKPKMGDWDISRDAPYFGIEIPDQPGKYFYVWLDAPVGYLASLKNLFDQGRGQSAGGKALSFDEFMADPATEQYHFIGKDIITFHTLFWPAMLHFSGSKTPNKVFVHGFLTVNNGEKMSKSRGTGLDPLKYLSLGMNPEWLRYYLAAKLSGRNEDLDFNADDFMARVNADLIGKFVNIASRAAGFISKRFDGRLSVIADDGLTLVQKLRAARPGIEALYEQREYGKVVREVMALADLVNAYVDANKPWELAKLEGQNERLHDVCTTCIETFRILAVYLKPILPKLAADVAVFLMVPPETFADVDNPLGAGSHIGEYKHLMTRVDAKQLEALFEPPAQAQPAQAAIENEANAEAFAPGGEALADTITIDDFVKIDLRIAKIVACEAVEGSKKLLRLTLDAGEKNADGTPKLRNVFSGIASAYQPEQLQGKLTVLVANLAPRKMKFGVSEGMVMAASHGDEKANPGIYVLEPTEGAQPGMRVR</sequence>
<evidence type="ECO:0000313" key="18">
    <source>
        <dbReference type="EMBL" id="AVO35650.1"/>
    </source>
</evidence>
<feature type="binding site" evidence="16">
    <location>
        <position position="160"/>
    </location>
    <ligand>
        <name>Zn(2+)</name>
        <dbReference type="ChEBI" id="CHEBI:29105"/>
    </ligand>
</feature>
<dbReference type="InterPro" id="IPR015413">
    <property type="entry name" value="Methionyl/Leucyl_tRNA_Synth"/>
</dbReference>
<dbReference type="FunFam" id="2.40.50.140:FF:000042">
    <property type="entry name" value="Methionine--tRNA ligase"/>
    <property type="match status" value="1"/>
</dbReference>
<dbReference type="SUPFAM" id="SSF52374">
    <property type="entry name" value="Nucleotidylyl transferase"/>
    <property type="match status" value="1"/>
</dbReference>
<dbReference type="Gene3D" id="1.10.730.10">
    <property type="entry name" value="Isoleucyl-tRNA Synthetase, Domain 1"/>
    <property type="match status" value="1"/>
</dbReference>
<dbReference type="SUPFAM" id="SSF50249">
    <property type="entry name" value="Nucleic acid-binding proteins"/>
    <property type="match status" value="1"/>
</dbReference>
<dbReference type="PRINTS" id="PR01041">
    <property type="entry name" value="TRNASYNTHMET"/>
</dbReference>
<name>A0A2S0MIE9_9BURK</name>
<dbReference type="Gene3D" id="2.40.50.140">
    <property type="entry name" value="Nucleic acid-binding proteins"/>
    <property type="match status" value="1"/>
</dbReference>
<dbReference type="GO" id="GO:0004825">
    <property type="term" value="F:methionine-tRNA ligase activity"/>
    <property type="evidence" value="ECO:0007669"/>
    <property type="project" value="UniProtKB-UniRule"/>
</dbReference>
<keyword evidence="8 16" id="KW-0479">Metal-binding</keyword>
<dbReference type="InterPro" id="IPR002547">
    <property type="entry name" value="tRNA-bd_dom"/>
</dbReference>
<evidence type="ECO:0000313" key="19">
    <source>
        <dbReference type="Proteomes" id="UP000239709"/>
    </source>
</evidence>
<dbReference type="CDD" id="cd02800">
    <property type="entry name" value="tRNA_bind_EcMetRS_like"/>
    <property type="match status" value="1"/>
</dbReference>
<dbReference type="InterPro" id="IPR004495">
    <property type="entry name" value="Met-tRNA-synth_bsu_C"/>
</dbReference>
<dbReference type="Gene3D" id="2.20.28.20">
    <property type="entry name" value="Methionyl-tRNA synthetase, Zn-domain"/>
    <property type="match status" value="1"/>
</dbReference>
<dbReference type="NCBIfam" id="NF001100">
    <property type="entry name" value="PRK00133.1"/>
    <property type="match status" value="1"/>
</dbReference>
<dbReference type="HAMAP" id="MF_00098">
    <property type="entry name" value="Met_tRNA_synth_type1"/>
    <property type="match status" value="1"/>
</dbReference>
<dbReference type="KEGG" id="otk:C6570_16540"/>
<protein>
    <recommendedName>
        <fullName evidence="16">Methionine--tRNA ligase</fullName>
        <ecNumber evidence="16">6.1.1.10</ecNumber>
    </recommendedName>
    <alternativeName>
        <fullName evidence="16">Methionyl-tRNA synthetase</fullName>
        <shortName evidence="16">MetRS</shortName>
    </alternativeName>
</protein>
<dbReference type="GO" id="GO:0000049">
    <property type="term" value="F:tRNA binding"/>
    <property type="evidence" value="ECO:0007669"/>
    <property type="project" value="UniProtKB-UniRule"/>
</dbReference>
<keyword evidence="14 16" id="KW-0030">Aminoacyl-tRNA synthetase</keyword>
<keyword evidence="7 16" id="KW-0436">Ligase</keyword>
<evidence type="ECO:0000256" key="1">
    <source>
        <dbReference type="ARBA" id="ARBA00003314"/>
    </source>
</evidence>
<evidence type="ECO:0000256" key="5">
    <source>
        <dbReference type="ARBA" id="ARBA00022490"/>
    </source>
</evidence>
<feature type="binding site" evidence="16">
    <location>
        <position position="147"/>
    </location>
    <ligand>
        <name>Zn(2+)</name>
        <dbReference type="ChEBI" id="CHEBI:29105"/>
    </ligand>
</feature>
<dbReference type="InterPro" id="IPR014758">
    <property type="entry name" value="Met-tRNA_synth"/>
</dbReference>
<dbReference type="Proteomes" id="UP000239709">
    <property type="component" value="Chromosome"/>
</dbReference>
<evidence type="ECO:0000256" key="15">
    <source>
        <dbReference type="ARBA" id="ARBA00047364"/>
    </source>
</evidence>
<dbReference type="EMBL" id="CP027666">
    <property type="protein sequence ID" value="AVO35650.1"/>
    <property type="molecule type" value="Genomic_DNA"/>
</dbReference>
<evidence type="ECO:0000256" key="6">
    <source>
        <dbReference type="ARBA" id="ARBA00022555"/>
    </source>
</evidence>
<dbReference type="Pfam" id="PF01588">
    <property type="entry name" value="tRNA_bind"/>
    <property type="match status" value="1"/>
</dbReference>
<evidence type="ECO:0000256" key="13">
    <source>
        <dbReference type="ARBA" id="ARBA00022917"/>
    </source>
</evidence>
<dbReference type="InterPro" id="IPR023458">
    <property type="entry name" value="Met-tRNA_ligase_1"/>
</dbReference>
<dbReference type="GO" id="GO:0005829">
    <property type="term" value="C:cytosol"/>
    <property type="evidence" value="ECO:0007669"/>
    <property type="project" value="TreeGrafter"/>
</dbReference>
<dbReference type="PANTHER" id="PTHR45765:SF1">
    <property type="entry name" value="METHIONINE--TRNA LIGASE, CYTOPLASMIC"/>
    <property type="match status" value="1"/>
</dbReference>